<reference evidence="1 2" key="1">
    <citation type="submission" date="2020-11" db="EMBL/GenBank/DDBJ databases">
        <title>Draft genome sequencing of a Lachnospiraceae strain isolated from anoxic soil subjected to BSD treatment.</title>
        <authorList>
            <person name="Uek A."/>
            <person name="Tonouchi A."/>
        </authorList>
    </citation>
    <scope>NUCLEOTIDE SEQUENCE [LARGE SCALE GENOMIC DNA]</scope>
    <source>
        <strain evidence="1 2">TB5</strain>
    </source>
</reference>
<evidence type="ECO:0000313" key="2">
    <source>
        <dbReference type="Proteomes" id="UP000595897"/>
    </source>
</evidence>
<keyword evidence="2" id="KW-1185">Reference proteome</keyword>
<accession>A0A7R7EJI5</accession>
<dbReference type="RefSeq" id="WP_271715206.1">
    <property type="nucleotide sequence ID" value="NZ_AP024169.1"/>
</dbReference>
<proteinExistence type="predicted"/>
<dbReference type="Proteomes" id="UP000595897">
    <property type="component" value="Chromosome"/>
</dbReference>
<sequence>MHIENFKHDDNWQDVKDATMNTVGKSTGKYPDSDWKLRLMKAEHSPIRKIKFSWRWIDLPYWVSVHIVRHKIGIEHFVKTQRSDRTGLDRNNLPQGAFVSHECEADAQALINISRKRLCSCASPETRTAWQLVKNEVEKVEPELAHCMVKECVYRGFCPEMFGCGYDQTEQFNKELAEYRG</sequence>
<dbReference type="KEGG" id="ahb:bsdtb5_12470"/>
<dbReference type="AlphaFoldDB" id="A0A7R7EJI5"/>
<name>A0A7R7EJI5_9FIRM</name>
<gene>
    <name evidence="1" type="ORF">bsdtb5_12470</name>
</gene>
<protein>
    <recommendedName>
        <fullName evidence="3">Thymidylate synthase ThyX</fullName>
    </recommendedName>
</protein>
<evidence type="ECO:0000313" key="1">
    <source>
        <dbReference type="EMBL" id="BCN29952.1"/>
    </source>
</evidence>
<organism evidence="1 2">
    <name type="scientific">Anaeromicropila herbilytica</name>
    <dbReference type="NCBI Taxonomy" id="2785025"/>
    <lineage>
        <taxon>Bacteria</taxon>
        <taxon>Bacillati</taxon>
        <taxon>Bacillota</taxon>
        <taxon>Clostridia</taxon>
        <taxon>Lachnospirales</taxon>
        <taxon>Lachnospiraceae</taxon>
        <taxon>Anaeromicropila</taxon>
    </lineage>
</organism>
<dbReference type="EMBL" id="AP024169">
    <property type="protein sequence ID" value="BCN29952.1"/>
    <property type="molecule type" value="Genomic_DNA"/>
</dbReference>
<evidence type="ECO:0008006" key="3">
    <source>
        <dbReference type="Google" id="ProtNLM"/>
    </source>
</evidence>